<dbReference type="AlphaFoldDB" id="A0A2M7XWP1"/>
<dbReference type="Proteomes" id="UP000229647">
    <property type="component" value="Unassembled WGS sequence"/>
</dbReference>
<sequence length="225" mass="26752">MTKINERRKVVELRKKGQTYSEIRKIVKVSKSTLSLWLKTYPLSDRQMERVKKIKYRAIEKFRETMKIKRKNRLEQYLNEAEQKLLPFSKKELLIAGLFLYWGEGNKASSHTISINNTDPNVLKFTKCWYLHALDIEEKNMKIYLHLYRDMNVIKEINYWSKQLHIPKSQFIRPYIKESKKSDIDQKGFGHGTCALVVHNTVIKEKILMGIQSVADYYSKKINSF</sequence>
<evidence type="ECO:0000313" key="2">
    <source>
        <dbReference type="Proteomes" id="UP000229647"/>
    </source>
</evidence>
<comment type="caution">
    <text evidence="1">The sequence shown here is derived from an EMBL/GenBank/DDBJ whole genome shotgun (WGS) entry which is preliminary data.</text>
</comment>
<protein>
    <submittedName>
        <fullName evidence="1">Uncharacterized protein</fullName>
    </submittedName>
</protein>
<dbReference type="InterPro" id="IPR036388">
    <property type="entry name" value="WH-like_DNA-bd_sf"/>
</dbReference>
<dbReference type="Gene3D" id="1.10.10.10">
    <property type="entry name" value="Winged helix-like DNA-binding domain superfamily/Winged helix DNA-binding domain"/>
    <property type="match status" value="1"/>
</dbReference>
<proteinExistence type="predicted"/>
<gene>
    <name evidence="1" type="ORF">CO165_05080</name>
</gene>
<dbReference type="EMBL" id="PFWL01000210">
    <property type="protein sequence ID" value="PJA55155.1"/>
    <property type="molecule type" value="Genomic_DNA"/>
</dbReference>
<reference evidence="2" key="1">
    <citation type="submission" date="2017-09" db="EMBL/GenBank/DDBJ databases">
        <title>Depth-based differentiation of microbial function through sediment-hosted aquifers and enrichment of novel symbionts in the deep terrestrial subsurface.</title>
        <authorList>
            <person name="Probst A.J."/>
            <person name="Ladd B."/>
            <person name="Jarett J.K."/>
            <person name="Geller-Mcgrath D.E."/>
            <person name="Sieber C.M.K."/>
            <person name="Emerson J.B."/>
            <person name="Anantharaman K."/>
            <person name="Thomas B.C."/>
            <person name="Malmstrom R."/>
            <person name="Stieglmeier M."/>
            <person name="Klingl A."/>
            <person name="Woyke T."/>
            <person name="Ryan C.M."/>
            <person name="Banfield J.F."/>
        </authorList>
    </citation>
    <scope>NUCLEOTIDE SEQUENCE [LARGE SCALE GENOMIC DNA]</scope>
</reference>
<accession>A0A2M7XWP1</accession>
<name>A0A2M7XWP1_9BACT</name>
<organism evidence="1 2">
    <name type="scientific">Candidatus Roizmanbacteria bacterium CG_4_9_14_3_um_filter_33_18</name>
    <dbReference type="NCBI Taxonomy" id="1974841"/>
    <lineage>
        <taxon>Bacteria</taxon>
        <taxon>Candidatus Roizmaniibacteriota</taxon>
    </lineage>
</organism>
<dbReference type="Pfam" id="PF13384">
    <property type="entry name" value="HTH_23"/>
    <property type="match status" value="1"/>
</dbReference>
<evidence type="ECO:0000313" key="1">
    <source>
        <dbReference type="EMBL" id="PJA55155.1"/>
    </source>
</evidence>